<protein>
    <submittedName>
        <fullName evidence="2">Uncharacterized protein</fullName>
    </submittedName>
</protein>
<organism evidence="2 3">
    <name type="scientific">Coemansia aciculifera</name>
    <dbReference type="NCBI Taxonomy" id="417176"/>
    <lineage>
        <taxon>Eukaryota</taxon>
        <taxon>Fungi</taxon>
        <taxon>Fungi incertae sedis</taxon>
        <taxon>Zoopagomycota</taxon>
        <taxon>Kickxellomycotina</taxon>
        <taxon>Kickxellomycetes</taxon>
        <taxon>Kickxellales</taxon>
        <taxon>Kickxellaceae</taxon>
        <taxon>Coemansia</taxon>
    </lineage>
</organism>
<accession>A0A9W8IUF7</accession>
<evidence type="ECO:0000313" key="3">
    <source>
        <dbReference type="Proteomes" id="UP001140074"/>
    </source>
</evidence>
<proteinExistence type="predicted"/>
<evidence type="ECO:0000256" key="1">
    <source>
        <dbReference type="SAM" id="MobiDB-lite"/>
    </source>
</evidence>
<feature type="compositionally biased region" description="Acidic residues" evidence="1">
    <location>
        <begin position="112"/>
        <end position="126"/>
    </location>
</feature>
<keyword evidence="3" id="KW-1185">Reference proteome</keyword>
<dbReference type="Proteomes" id="UP001140074">
    <property type="component" value="Unassembled WGS sequence"/>
</dbReference>
<feature type="region of interest" description="Disordered" evidence="1">
    <location>
        <begin position="107"/>
        <end position="127"/>
    </location>
</feature>
<name>A0A9W8IUF7_9FUNG</name>
<evidence type="ECO:0000313" key="2">
    <source>
        <dbReference type="EMBL" id="KAJ2866720.1"/>
    </source>
</evidence>
<gene>
    <name evidence="2" type="ORF">GGH94_001368</name>
</gene>
<dbReference type="AlphaFoldDB" id="A0A9W8IUF7"/>
<sequence>MDNLSAFKLLPHHVVRLMVDHVARSSRLQFDGVATNSNKLLEVQMPLLWLRYNLNIASVYTGKAWQLLSDAPYEGCAFPLVRKLTLSLNIDAGSSYDLDSDIDATNNNAAAADDDNDDDNDWETESDNNCTPTSRFIYLPDTASESNLSAELAVPSTKVISLVGHLCVMLWEPLTAPILFAAFLQPAHDVSRLVRMWHKKAQLLESLNCQGILSSQVTRQDAHS</sequence>
<dbReference type="EMBL" id="JANBUY010000032">
    <property type="protein sequence ID" value="KAJ2866720.1"/>
    <property type="molecule type" value="Genomic_DNA"/>
</dbReference>
<reference evidence="2" key="1">
    <citation type="submission" date="2022-07" db="EMBL/GenBank/DDBJ databases">
        <title>Phylogenomic reconstructions and comparative analyses of Kickxellomycotina fungi.</title>
        <authorList>
            <person name="Reynolds N.K."/>
            <person name="Stajich J.E."/>
            <person name="Barry K."/>
            <person name="Grigoriev I.V."/>
            <person name="Crous P."/>
            <person name="Smith M.E."/>
        </authorList>
    </citation>
    <scope>NUCLEOTIDE SEQUENCE</scope>
    <source>
        <strain evidence="2">RSA 476</strain>
    </source>
</reference>
<comment type="caution">
    <text evidence="2">The sequence shown here is derived from an EMBL/GenBank/DDBJ whole genome shotgun (WGS) entry which is preliminary data.</text>
</comment>